<feature type="region of interest" description="Disordered" evidence="1">
    <location>
        <begin position="588"/>
        <end position="610"/>
    </location>
</feature>
<reference evidence="2" key="1">
    <citation type="submission" date="2020-11" db="EMBL/GenBank/DDBJ databases">
        <authorList>
            <person name="Tran Van P."/>
        </authorList>
    </citation>
    <scope>NUCLEOTIDE SEQUENCE</scope>
</reference>
<dbReference type="InterPro" id="IPR011017">
    <property type="entry name" value="TRASH_dom"/>
</dbReference>
<evidence type="ECO:0000313" key="2">
    <source>
        <dbReference type="EMBL" id="CAD7225358.1"/>
    </source>
</evidence>
<gene>
    <name evidence="2" type="ORF">CTOB1V02_LOCUS3302</name>
</gene>
<organism evidence="2">
    <name type="scientific">Cyprideis torosa</name>
    <dbReference type="NCBI Taxonomy" id="163714"/>
    <lineage>
        <taxon>Eukaryota</taxon>
        <taxon>Metazoa</taxon>
        <taxon>Ecdysozoa</taxon>
        <taxon>Arthropoda</taxon>
        <taxon>Crustacea</taxon>
        <taxon>Oligostraca</taxon>
        <taxon>Ostracoda</taxon>
        <taxon>Podocopa</taxon>
        <taxon>Podocopida</taxon>
        <taxon>Cytherocopina</taxon>
        <taxon>Cytheroidea</taxon>
        <taxon>Cytherideidae</taxon>
        <taxon>Cyprideis</taxon>
    </lineage>
</organism>
<dbReference type="PANTHER" id="PTHR45736">
    <property type="entry name" value="ZINC FINGER MYM-TYPE PROTEIN"/>
    <property type="match status" value="1"/>
</dbReference>
<name>A0A7R8W5P8_9CRUS</name>
<feature type="compositionally biased region" description="Polar residues" evidence="1">
    <location>
        <begin position="159"/>
        <end position="170"/>
    </location>
</feature>
<dbReference type="InterPro" id="IPR051284">
    <property type="entry name" value="ZnF_MYMT-QRICH1"/>
</dbReference>
<dbReference type="AlphaFoldDB" id="A0A7R8W5P8"/>
<dbReference type="EMBL" id="OB660557">
    <property type="protein sequence ID" value="CAD7225358.1"/>
    <property type="molecule type" value="Genomic_DNA"/>
</dbReference>
<evidence type="ECO:0000256" key="1">
    <source>
        <dbReference type="SAM" id="MobiDB-lite"/>
    </source>
</evidence>
<dbReference type="OrthoDB" id="6352087at2759"/>
<feature type="region of interest" description="Disordered" evidence="1">
    <location>
        <begin position="682"/>
        <end position="704"/>
    </location>
</feature>
<feature type="region of interest" description="Disordered" evidence="1">
    <location>
        <begin position="14"/>
        <end position="270"/>
    </location>
</feature>
<protein>
    <submittedName>
        <fullName evidence="2">Uncharacterized protein</fullName>
    </submittedName>
</protein>
<feature type="compositionally biased region" description="Low complexity" evidence="1">
    <location>
        <begin position="600"/>
        <end position="610"/>
    </location>
</feature>
<accession>A0A7R8W5P8</accession>
<dbReference type="SMART" id="SM00746">
    <property type="entry name" value="TRASH"/>
    <property type="match status" value="4"/>
</dbReference>
<proteinExistence type="predicted"/>
<sequence>MGTFVGVTHVVAINTPPMEGPDVEVREPEKASAMSTSNSVETPPPSVLGENAMSPPNLNGDGDLPGFDLPPGSTNPDFLKLSVPVENGPDEENVTSVLENGMAENHGTVKDAENVDSNQDQSKEDTVNTEVQEIVDDAKKKSENAEGSGNEDSAKTENRTPISVEVTSVLSLGDDESSTPAESVTRRESPEIVALEDDEMEKSEPSTKRRKLSQESKPIGGIRIRSLGTEGASDEPTEVTKSSDSAERPRRKAAIRADSSIKTGRRGGYAGEDVGARWNEKYQEKFYASCSQCRRKVDPQALGKYCVRFGSEVHQFCVGKCLEDFKRSLKLCAYCQRDIQNSPGSFVAPVVTERGTTFKDFCRRQCLEKYEEINLKKPPVVKDVACRVCGEVKPAKMQFVLDEESRDDFCSEFCLKAYLFSNKHTSVIRCRACQADFSSTCPSQKSLCRNGKVEMHCSQVCANVAVLNTRGIVSCHNCKVRKYNYDMLEEDISGSFNRSQYYCSAACLRYSMNKRPMPIIQTPTTKGNQATKIVLASPNEISGNIQCTHCRQSKLHYCTLVTGAGPSYKFCRIACAKRFEEELKKTGTVSGTPTALGKATPPVESTPSVSVSTYVARTPPTASVGSRPTPVASKSEAQSAYFVPLTPKKVTNKGVMVNMRRTSIVSCGVNTDLAQSSLATKATATETKGTQTPAAEPDSGDLKDDDFTKILFSRNSGRPERLDSRQHFVAMKTTKVGAPCVVCSSTGIPKDTVYYCETCSDLPHLHVLCFRKYHTLQDFRAPASKSNPIVRVVGKTTPQLVTLE</sequence>
<dbReference type="PANTHER" id="PTHR45736:SF1">
    <property type="entry name" value="WITHOUT CHILDREN, ISOFORM B"/>
    <property type="match status" value="1"/>
</dbReference>
<feature type="compositionally biased region" description="Low complexity" evidence="1">
    <location>
        <begin position="682"/>
        <end position="694"/>
    </location>
</feature>